<organism evidence="1 2">
    <name type="scientific">Ruegeria denitrificans</name>
    <dbReference type="NCBI Taxonomy" id="1715692"/>
    <lineage>
        <taxon>Bacteria</taxon>
        <taxon>Pseudomonadati</taxon>
        <taxon>Pseudomonadota</taxon>
        <taxon>Alphaproteobacteria</taxon>
        <taxon>Rhodobacterales</taxon>
        <taxon>Roseobacteraceae</taxon>
        <taxon>Ruegeria</taxon>
    </lineage>
</organism>
<gene>
    <name evidence="1" type="ORF">RUE5091_00583</name>
</gene>
<reference evidence="2" key="1">
    <citation type="submission" date="2015-09" db="EMBL/GenBank/DDBJ databases">
        <authorList>
            <person name="Rodrigo-Torres L."/>
            <person name="Arahal D.R."/>
        </authorList>
    </citation>
    <scope>NUCLEOTIDE SEQUENCE [LARGE SCALE GENOMIC DNA]</scope>
    <source>
        <strain evidence="2">CECT 5091</strain>
    </source>
</reference>
<proteinExistence type="predicted"/>
<name>A0A0N7M8H2_9RHOB</name>
<accession>A0A0N7M8H2</accession>
<dbReference type="AlphaFoldDB" id="A0A0N7M8H2"/>
<sequence length="45" mass="4751">MPAMGDVTEIGSNISADSFAIFEESGDALGQTSTCTEIEQVQRTI</sequence>
<keyword evidence="2" id="KW-1185">Reference proteome</keyword>
<dbReference type="Proteomes" id="UP000051260">
    <property type="component" value="Unassembled WGS sequence"/>
</dbReference>
<protein>
    <submittedName>
        <fullName evidence="1">Uncharacterized protein</fullName>
    </submittedName>
</protein>
<evidence type="ECO:0000313" key="2">
    <source>
        <dbReference type="Proteomes" id="UP000051260"/>
    </source>
</evidence>
<dbReference type="EMBL" id="CYUD01000002">
    <property type="protein sequence ID" value="CUJ87729.1"/>
    <property type="molecule type" value="Genomic_DNA"/>
</dbReference>
<evidence type="ECO:0000313" key="1">
    <source>
        <dbReference type="EMBL" id="CUJ87729.1"/>
    </source>
</evidence>